<dbReference type="RefSeq" id="WP_311360887.1">
    <property type="nucleotide sequence ID" value="NZ_JAVRIE010000002.1"/>
</dbReference>
<dbReference type="PROSITE" id="PS00455">
    <property type="entry name" value="AMP_BINDING"/>
    <property type="match status" value="1"/>
</dbReference>
<name>A0AAW8R2M0_9ALTE</name>
<organism evidence="4 5">
    <name type="scientific">Brumicola blandensis</name>
    <dbReference type="NCBI Taxonomy" id="3075611"/>
    <lineage>
        <taxon>Bacteria</taxon>
        <taxon>Pseudomonadati</taxon>
        <taxon>Pseudomonadota</taxon>
        <taxon>Gammaproteobacteria</taxon>
        <taxon>Alteromonadales</taxon>
        <taxon>Alteromonadaceae</taxon>
        <taxon>Brumicola</taxon>
    </lineage>
</organism>
<protein>
    <submittedName>
        <fullName evidence="4">AMP-binding protein</fullName>
    </submittedName>
</protein>
<evidence type="ECO:0000256" key="1">
    <source>
        <dbReference type="ARBA" id="ARBA00022741"/>
    </source>
</evidence>
<dbReference type="AlphaFoldDB" id="A0AAW8R2M0"/>
<evidence type="ECO:0000313" key="4">
    <source>
        <dbReference type="EMBL" id="MDT0582105.1"/>
    </source>
</evidence>
<dbReference type="InterPro" id="IPR000873">
    <property type="entry name" value="AMP-dep_synth/lig_dom"/>
</dbReference>
<evidence type="ECO:0000259" key="3">
    <source>
        <dbReference type="Pfam" id="PF00501"/>
    </source>
</evidence>
<dbReference type="InterPro" id="IPR020845">
    <property type="entry name" value="AMP-binding_CS"/>
</dbReference>
<dbReference type="GO" id="GO:0004467">
    <property type="term" value="F:long-chain fatty acid-CoA ligase activity"/>
    <property type="evidence" value="ECO:0007669"/>
    <property type="project" value="TreeGrafter"/>
</dbReference>
<dbReference type="Pfam" id="PF00501">
    <property type="entry name" value="AMP-binding"/>
    <property type="match status" value="1"/>
</dbReference>
<dbReference type="GO" id="GO:0005524">
    <property type="term" value="F:ATP binding"/>
    <property type="evidence" value="ECO:0007669"/>
    <property type="project" value="UniProtKB-KW"/>
</dbReference>
<sequence length="554" mass="61534">MLREIDMDAAKIDLPIDKLKYWAKNYPERQVLFQPIDGKLHTYTWQQILEQATAVASKLVSLGYEPGDKIALLSKNVAEWFIADFAIMMGGFVSIPIYPTANAETIAYVLEHAECKAIFIGKLDDFGPQEAGINTNVKRIDMGYPTMQTEVSWSDCIACESEFAEPVVTPDDVMTILYTSGSTGMPKGALHSYRSFVNTGLHLGMRVGTTPEDRSLSYLPLAHCTERAYVESTFLSYGAQIYFVESLDTFNRDLVRCSPTVFGSVPRLWTLFQKGVLQKMPQKKLDLLLKIPLISSLIKKKIKAGLGFSDARIFLSGSAPISEKILEWYQKLGINIGEAWGMTETFAAGTTPRMDKPAKFGTISLPTEGVDLRIADDGEIVMKTDSNMLGYYKDDAKTEEALVDGFVQTGDLGELDSEGYVKITGRKKDIFKTEKGKYVAPVPIEKLFAENEYIEQMCLMGTTLKQPVLIVNLSQSGKSQDRGLLTESLETTLAHVNQSLEKHETVSHIIVAGSDWTAESGELTPTLKVKRHVIEKVFLSQAQSCEGEGKIRFD</sequence>
<feature type="domain" description="AMP-dependent synthetase/ligase" evidence="3">
    <location>
        <begin position="20"/>
        <end position="392"/>
    </location>
</feature>
<keyword evidence="2" id="KW-0067">ATP-binding</keyword>
<reference evidence="4 5" key="1">
    <citation type="submission" date="2023-09" db="EMBL/GenBank/DDBJ databases">
        <authorList>
            <person name="Rey-Velasco X."/>
        </authorList>
    </citation>
    <scope>NUCLEOTIDE SEQUENCE [LARGE SCALE GENOMIC DNA]</scope>
    <source>
        <strain evidence="4 5">W409</strain>
    </source>
</reference>
<evidence type="ECO:0000313" key="5">
    <source>
        <dbReference type="Proteomes" id="UP001249020"/>
    </source>
</evidence>
<keyword evidence="1" id="KW-0547">Nucleotide-binding</keyword>
<gene>
    <name evidence="4" type="ORF">RM544_06115</name>
</gene>
<dbReference type="PANTHER" id="PTHR43272">
    <property type="entry name" value="LONG-CHAIN-FATTY-ACID--COA LIGASE"/>
    <property type="match status" value="1"/>
</dbReference>
<dbReference type="GO" id="GO:0016020">
    <property type="term" value="C:membrane"/>
    <property type="evidence" value="ECO:0007669"/>
    <property type="project" value="TreeGrafter"/>
</dbReference>
<dbReference type="InterPro" id="IPR042099">
    <property type="entry name" value="ANL_N_sf"/>
</dbReference>
<accession>A0AAW8R2M0</accession>
<dbReference type="Proteomes" id="UP001249020">
    <property type="component" value="Unassembled WGS sequence"/>
</dbReference>
<proteinExistence type="predicted"/>
<keyword evidence="5" id="KW-1185">Reference proteome</keyword>
<comment type="caution">
    <text evidence="4">The sequence shown here is derived from an EMBL/GenBank/DDBJ whole genome shotgun (WGS) entry which is preliminary data.</text>
</comment>
<evidence type="ECO:0000256" key="2">
    <source>
        <dbReference type="ARBA" id="ARBA00022840"/>
    </source>
</evidence>
<dbReference type="Pfam" id="PF23562">
    <property type="entry name" value="AMP-binding_C_3"/>
    <property type="match status" value="1"/>
</dbReference>
<dbReference type="Gene3D" id="3.40.50.12780">
    <property type="entry name" value="N-terminal domain of ligase-like"/>
    <property type="match status" value="1"/>
</dbReference>
<dbReference type="SUPFAM" id="SSF56801">
    <property type="entry name" value="Acetyl-CoA synthetase-like"/>
    <property type="match status" value="1"/>
</dbReference>
<dbReference type="EMBL" id="JAVRIE010000002">
    <property type="protein sequence ID" value="MDT0582105.1"/>
    <property type="molecule type" value="Genomic_DNA"/>
</dbReference>
<dbReference type="PANTHER" id="PTHR43272:SF33">
    <property type="entry name" value="AMP-BINDING DOMAIN-CONTAINING PROTEIN-RELATED"/>
    <property type="match status" value="1"/>
</dbReference>